<gene>
    <name evidence="1" type="ORF">CDQ84_15900</name>
</gene>
<accession>A0A2K2F8X3</accession>
<organism evidence="1 2">
    <name type="scientific">Clostridium thermosuccinogenes</name>
    <dbReference type="NCBI Taxonomy" id="84032"/>
    <lineage>
        <taxon>Bacteria</taxon>
        <taxon>Bacillati</taxon>
        <taxon>Bacillota</taxon>
        <taxon>Clostridia</taxon>
        <taxon>Eubacteriales</taxon>
        <taxon>Clostridiaceae</taxon>
        <taxon>Clostridium</taxon>
    </lineage>
</organism>
<keyword evidence="2" id="KW-1185">Reference proteome</keyword>
<reference evidence="1 2" key="1">
    <citation type="submission" date="2017-06" db="EMBL/GenBank/DDBJ databases">
        <title>Investigating the central metabolism of Clostridium thermosuccinogenes.</title>
        <authorList>
            <person name="Koendjbiharie J.G."/>
            <person name="van Kranenburg R."/>
        </authorList>
    </citation>
    <scope>NUCLEOTIDE SEQUENCE [LARGE SCALE GENOMIC DNA]</scope>
    <source>
        <strain evidence="1 2">DSM 5806</strain>
    </source>
</reference>
<evidence type="ECO:0000313" key="2">
    <source>
        <dbReference type="Proteomes" id="UP000236151"/>
    </source>
</evidence>
<dbReference type="EMBL" id="NIOJ01000054">
    <property type="protein sequence ID" value="PNT96076.1"/>
    <property type="molecule type" value="Genomic_DNA"/>
</dbReference>
<name>A0A2K2F8X3_9CLOT</name>
<sequence length="223" mass="26754">MAFPVNLEDLQNAILNSNLTEKDYDSHDFFILKTCITLLSSMQDLIDQIETGEGFSVHSEKEWAQFIKYYNKTYKRAKKIFHRYLKRLKIDYWEQEELVRSILWVTKLINSGFYDNDDEDVYFHAIILSGKFFTSVFYYNYLINEACDRKINSPESLLNTRKNLSSIKDERLWIEKTYIKLKDMEIDEVPEETKEMLFALWDRTFDFVQELKKCFSKTEALNN</sequence>
<dbReference type="KEGG" id="cthd:CDO33_17570"/>
<proteinExistence type="predicted"/>
<dbReference type="OrthoDB" id="2080057at2"/>
<dbReference type="RefSeq" id="WP_103082725.1">
    <property type="nucleotide sequence ID" value="NZ_CP021850.1"/>
</dbReference>
<dbReference type="AlphaFoldDB" id="A0A2K2F8X3"/>
<dbReference type="Proteomes" id="UP000236151">
    <property type="component" value="Unassembled WGS sequence"/>
</dbReference>
<protein>
    <submittedName>
        <fullName evidence="1">Uncharacterized protein</fullName>
    </submittedName>
</protein>
<comment type="caution">
    <text evidence="1">The sequence shown here is derived from an EMBL/GenBank/DDBJ whole genome shotgun (WGS) entry which is preliminary data.</text>
</comment>
<evidence type="ECO:0000313" key="1">
    <source>
        <dbReference type="EMBL" id="PNT96076.1"/>
    </source>
</evidence>